<evidence type="ECO:0000313" key="5">
    <source>
        <dbReference type="Proteomes" id="UP000014803"/>
    </source>
</evidence>
<reference evidence="4 5" key="1">
    <citation type="journal article" date="2013" name="Sci. Rep.">
        <title>Extraordinary expansion of a Sorangium cellulosum genome from an alkaline milieu.</title>
        <authorList>
            <person name="Han K."/>
            <person name="Li Z.F."/>
            <person name="Peng R."/>
            <person name="Zhu L.P."/>
            <person name="Zhou T."/>
            <person name="Wang L.G."/>
            <person name="Li S.G."/>
            <person name="Zhang X.B."/>
            <person name="Hu W."/>
            <person name="Wu Z.H."/>
            <person name="Qin N."/>
            <person name="Li Y.Z."/>
        </authorList>
    </citation>
    <scope>NUCLEOTIDE SEQUENCE [LARGE SCALE GENOMIC DNA]</scope>
    <source>
        <strain evidence="4 5">So0157-2</strain>
    </source>
</reference>
<dbReference type="EMBL" id="CP003969">
    <property type="protein sequence ID" value="AGP36175.1"/>
    <property type="molecule type" value="Genomic_DNA"/>
</dbReference>
<dbReference type="PATRIC" id="fig|1254432.3.peg.4019"/>
<feature type="compositionally biased region" description="Low complexity" evidence="3">
    <location>
        <begin position="23"/>
        <end position="35"/>
    </location>
</feature>
<dbReference type="Gene3D" id="3.40.1350.10">
    <property type="match status" value="1"/>
</dbReference>
<evidence type="ECO:0000313" key="4">
    <source>
        <dbReference type="EMBL" id="AGP36175.1"/>
    </source>
</evidence>
<dbReference type="AlphaFoldDB" id="S4XW89"/>
<sequence>MTGRRASRSPRRTPVDQAGGALPSSDGSGSHDGSPPGRPARASRTGEPPVRATRDGGLAGGARAAGADERGDPGGASPRRAAIAPAAAPPADARRALGARAEDAVVAYLAARGMEVVARNARVGRLEIDVIARDGPVIAIIEVRTRGAGSYVRALDSIDAGKRARVRRAGEQLWRARFSRVRGVERMRFDAASVTFLPNGEAAVELIKAAF</sequence>
<dbReference type="KEGG" id="scu:SCE1572_17755"/>
<dbReference type="Pfam" id="PF02021">
    <property type="entry name" value="UPF0102"/>
    <property type="match status" value="1"/>
</dbReference>
<dbReference type="Proteomes" id="UP000014803">
    <property type="component" value="Chromosome"/>
</dbReference>
<dbReference type="InterPro" id="IPR011856">
    <property type="entry name" value="tRNA_endonuc-like_dom_sf"/>
</dbReference>
<accession>S4XW89</accession>
<dbReference type="RefSeq" id="WP_020735494.1">
    <property type="nucleotide sequence ID" value="NC_021658.1"/>
</dbReference>
<dbReference type="eggNOG" id="COG0792">
    <property type="taxonomic scope" value="Bacteria"/>
</dbReference>
<dbReference type="PANTHER" id="PTHR34039">
    <property type="entry name" value="UPF0102 PROTEIN YRAN"/>
    <property type="match status" value="1"/>
</dbReference>
<feature type="region of interest" description="Disordered" evidence="3">
    <location>
        <begin position="1"/>
        <end position="88"/>
    </location>
</feature>
<dbReference type="PANTHER" id="PTHR34039:SF1">
    <property type="entry name" value="UPF0102 PROTEIN YRAN"/>
    <property type="match status" value="1"/>
</dbReference>
<evidence type="ECO:0000256" key="3">
    <source>
        <dbReference type="SAM" id="MobiDB-lite"/>
    </source>
</evidence>
<dbReference type="SUPFAM" id="SSF52980">
    <property type="entry name" value="Restriction endonuclease-like"/>
    <property type="match status" value="1"/>
</dbReference>
<dbReference type="STRING" id="1254432.SCE1572_17755"/>
<evidence type="ECO:0000256" key="2">
    <source>
        <dbReference type="HAMAP-Rule" id="MF_00048"/>
    </source>
</evidence>
<dbReference type="HAMAP" id="MF_00048">
    <property type="entry name" value="UPF0102"/>
    <property type="match status" value="1"/>
</dbReference>
<comment type="similarity">
    <text evidence="1 2">Belongs to the UPF0102 family.</text>
</comment>
<feature type="compositionally biased region" description="Basic residues" evidence="3">
    <location>
        <begin position="1"/>
        <end position="11"/>
    </location>
</feature>
<dbReference type="GO" id="GO:0003676">
    <property type="term" value="F:nucleic acid binding"/>
    <property type="evidence" value="ECO:0007669"/>
    <property type="project" value="InterPro"/>
</dbReference>
<protein>
    <recommendedName>
        <fullName evidence="2">UPF0102 protein SCE1572_17755</fullName>
    </recommendedName>
</protein>
<feature type="compositionally biased region" description="Low complexity" evidence="3">
    <location>
        <begin position="75"/>
        <end position="88"/>
    </location>
</feature>
<dbReference type="InterPro" id="IPR011335">
    <property type="entry name" value="Restrct_endonuc-II-like"/>
</dbReference>
<dbReference type="HOGENOM" id="CLU_1460376_0_0_7"/>
<name>S4XW89_SORCE</name>
<evidence type="ECO:0000256" key="1">
    <source>
        <dbReference type="ARBA" id="ARBA00006738"/>
    </source>
</evidence>
<proteinExistence type="inferred from homology"/>
<organism evidence="4 5">
    <name type="scientific">Sorangium cellulosum So0157-2</name>
    <dbReference type="NCBI Taxonomy" id="1254432"/>
    <lineage>
        <taxon>Bacteria</taxon>
        <taxon>Pseudomonadati</taxon>
        <taxon>Myxococcota</taxon>
        <taxon>Polyangia</taxon>
        <taxon>Polyangiales</taxon>
        <taxon>Polyangiaceae</taxon>
        <taxon>Sorangium</taxon>
    </lineage>
</organism>
<gene>
    <name evidence="4" type="ORF">SCE1572_17755</name>
</gene>
<dbReference type="InterPro" id="IPR003509">
    <property type="entry name" value="UPF0102_YraN-like"/>
</dbReference>